<dbReference type="InterPro" id="IPR013013">
    <property type="entry name" value="PTS_EIIC_1"/>
</dbReference>
<keyword evidence="7 12" id="KW-0812">Transmembrane</keyword>
<feature type="domain" description="PTS EIIC type-1" evidence="15">
    <location>
        <begin position="2"/>
        <end position="401"/>
    </location>
</feature>
<dbReference type="PANTHER" id="PTHR30009:SF20">
    <property type="entry name" value="PTS SYSTEM GLUCOSE-SPECIFIC EIICB COMPONENT-RELATED"/>
    <property type="match status" value="1"/>
</dbReference>
<keyword evidence="10 12" id="KW-0472">Membrane</keyword>
<evidence type="ECO:0000256" key="9">
    <source>
        <dbReference type="ARBA" id="ARBA00022989"/>
    </source>
</evidence>
<dbReference type="InterPro" id="IPR003352">
    <property type="entry name" value="PTS_EIIC"/>
</dbReference>
<evidence type="ECO:0000256" key="5">
    <source>
        <dbReference type="ARBA" id="ARBA00022679"/>
    </source>
</evidence>
<dbReference type="CDD" id="cd00212">
    <property type="entry name" value="PTS_IIB_glc"/>
    <property type="match status" value="1"/>
</dbReference>
<dbReference type="Pfam" id="PF02378">
    <property type="entry name" value="PTS_EIIC"/>
    <property type="match status" value="1"/>
</dbReference>
<evidence type="ECO:0000256" key="10">
    <source>
        <dbReference type="ARBA" id="ARBA00023136"/>
    </source>
</evidence>
<dbReference type="Proteomes" id="UP001182303">
    <property type="component" value="Unassembled WGS sequence"/>
</dbReference>
<comment type="caution">
    <text evidence="16">The sequence shown here is derived from an EMBL/GenBank/DDBJ whole genome shotgun (WGS) entry which is preliminary data.</text>
</comment>
<dbReference type="Pfam" id="PF00358">
    <property type="entry name" value="PTS_EIIA_1"/>
    <property type="match status" value="1"/>
</dbReference>
<evidence type="ECO:0000313" key="16">
    <source>
        <dbReference type="EMBL" id="MDS1002921.1"/>
    </source>
</evidence>
<keyword evidence="4" id="KW-0762">Sugar transport</keyword>
<comment type="subcellular location">
    <subcellularLocation>
        <location evidence="1">Cell membrane</location>
        <topology evidence="1">Multi-pass membrane protein</topology>
    </subcellularLocation>
</comment>
<gene>
    <name evidence="16" type="ORF">P9J83_05305</name>
</gene>
<dbReference type="InterPro" id="IPR018113">
    <property type="entry name" value="PTrfase_EIIB_Cys"/>
</dbReference>
<dbReference type="GO" id="GO:0005886">
    <property type="term" value="C:plasma membrane"/>
    <property type="evidence" value="ECO:0007669"/>
    <property type="project" value="UniProtKB-SubCell"/>
</dbReference>
<dbReference type="AlphaFoldDB" id="A0AAE4FIL1"/>
<keyword evidence="8" id="KW-0418">Kinase</keyword>
<evidence type="ECO:0000256" key="8">
    <source>
        <dbReference type="ARBA" id="ARBA00022777"/>
    </source>
</evidence>
<keyword evidence="2" id="KW-0813">Transport</keyword>
<dbReference type="PROSITE" id="PS51103">
    <property type="entry name" value="PTS_EIIC_TYPE_1"/>
    <property type="match status" value="1"/>
</dbReference>
<dbReference type="GO" id="GO:0008982">
    <property type="term" value="F:protein-N(PI)-phosphohistidine-sugar phosphotransferase activity"/>
    <property type="evidence" value="ECO:0007669"/>
    <property type="project" value="InterPro"/>
</dbReference>
<keyword evidence="5" id="KW-0808">Transferase</keyword>
<dbReference type="FunFam" id="2.70.70.10:FF:000001">
    <property type="entry name" value="PTS system glucose-specific IIA component"/>
    <property type="match status" value="1"/>
</dbReference>
<feature type="transmembrane region" description="Helical" evidence="12">
    <location>
        <begin position="267"/>
        <end position="286"/>
    </location>
</feature>
<dbReference type="GO" id="GO:0009401">
    <property type="term" value="P:phosphoenolpyruvate-dependent sugar phosphotransferase system"/>
    <property type="evidence" value="ECO:0007669"/>
    <property type="project" value="UniProtKB-KW"/>
</dbReference>
<feature type="transmembrane region" description="Helical" evidence="12">
    <location>
        <begin position="369"/>
        <end position="389"/>
    </location>
</feature>
<protein>
    <submittedName>
        <fullName evidence="16">Glucose PTS transporter subunit IIA</fullName>
    </submittedName>
</protein>
<dbReference type="Gene3D" id="2.70.70.10">
    <property type="entry name" value="Glucose Permease (Domain IIA)"/>
    <property type="match status" value="1"/>
</dbReference>
<dbReference type="GO" id="GO:0016301">
    <property type="term" value="F:kinase activity"/>
    <property type="evidence" value="ECO:0007669"/>
    <property type="project" value="UniProtKB-KW"/>
</dbReference>
<dbReference type="PROSITE" id="PS01035">
    <property type="entry name" value="PTS_EIIB_TYPE_1_CYS"/>
    <property type="match status" value="1"/>
</dbReference>
<keyword evidence="9 12" id="KW-1133">Transmembrane helix</keyword>
<dbReference type="InterPro" id="IPR001996">
    <property type="entry name" value="PTS_IIB_1"/>
</dbReference>
<keyword evidence="6" id="KW-0598">Phosphotransferase system</keyword>
<evidence type="ECO:0000256" key="3">
    <source>
        <dbReference type="ARBA" id="ARBA00022475"/>
    </source>
</evidence>
<dbReference type="GO" id="GO:0090563">
    <property type="term" value="F:protein-phosphocysteine-sugar phosphotransferase activity"/>
    <property type="evidence" value="ECO:0007669"/>
    <property type="project" value="TreeGrafter"/>
</dbReference>
<feature type="domain" description="PTS EIIB type-1" evidence="14">
    <location>
        <begin position="413"/>
        <end position="494"/>
    </location>
</feature>
<dbReference type="RefSeq" id="WP_310943131.1">
    <property type="nucleotide sequence ID" value="NZ_JARUIS010000005.1"/>
</dbReference>
<dbReference type="InterPro" id="IPR011055">
    <property type="entry name" value="Dup_hybrid_motif"/>
</dbReference>
<evidence type="ECO:0000256" key="1">
    <source>
        <dbReference type="ARBA" id="ARBA00004651"/>
    </source>
</evidence>
<feature type="transmembrane region" description="Helical" evidence="12">
    <location>
        <begin position="128"/>
        <end position="146"/>
    </location>
</feature>
<evidence type="ECO:0000256" key="11">
    <source>
        <dbReference type="PROSITE-ProRule" id="PRU00421"/>
    </source>
</evidence>
<organism evidence="16 17">
    <name type="scientific">Clostridium sporogenes</name>
    <dbReference type="NCBI Taxonomy" id="1509"/>
    <lineage>
        <taxon>Bacteria</taxon>
        <taxon>Bacillati</taxon>
        <taxon>Bacillota</taxon>
        <taxon>Clostridia</taxon>
        <taxon>Eubacteriales</taxon>
        <taxon>Clostridiaceae</taxon>
        <taxon>Clostridium</taxon>
    </lineage>
</organism>
<evidence type="ECO:0000256" key="7">
    <source>
        <dbReference type="ARBA" id="ARBA00022692"/>
    </source>
</evidence>
<dbReference type="NCBIfam" id="TIGR00830">
    <property type="entry name" value="PTBA"/>
    <property type="match status" value="1"/>
</dbReference>
<evidence type="ECO:0000256" key="12">
    <source>
        <dbReference type="SAM" id="Phobius"/>
    </source>
</evidence>
<name>A0AAE4FIL1_CLOSG</name>
<dbReference type="SUPFAM" id="SSF55604">
    <property type="entry name" value="Glucose permease domain IIB"/>
    <property type="match status" value="1"/>
</dbReference>
<evidence type="ECO:0000259" key="14">
    <source>
        <dbReference type="PROSITE" id="PS51098"/>
    </source>
</evidence>
<evidence type="ECO:0000259" key="13">
    <source>
        <dbReference type="PROSITE" id="PS51093"/>
    </source>
</evidence>
<dbReference type="PROSITE" id="PS51093">
    <property type="entry name" value="PTS_EIIA_TYPE_1"/>
    <property type="match status" value="1"/>
</dbReference>
<dbReference type="PANTHER" id="PTHR30009">
    <property type="entry name" value="CYTOCHROME C-TYPE SYNTHESIS PROTEIN AND PTS TRANSMEMBRANE COMPONENT"/>
    <property type="match status" value="1"/>
</dbReference>
<proteinExistence type="predicted"/>
<evidence type="ECO:0000256" key="2">
    <source>
        <dbReference type="ARBA" id="ARBA00022448"/>
    </source>
</evidence>
<keyword evidence="3" id="KW-1003">Cell membrane</keyword>
<accession>A0AAE4FIL1</accession>
<sequence>MKNILTILQKVGKSLMLPVSVLPAAALLLRLGNPDLLNNIYMLKAGDAIFSNLPLIFAIGVSIGLSEGEGGAALAALVGQLILQGILNVGSSKAAKETAIKIAAQRNMTLESFMNSKFYDEILSNTNIDLGVFGGIIIGIIAAIIYNKYKNIKLPNTIGFFGGKRFVLIFTAIISFVFGMVNVAIWPEIQKNIDTFARFATASPLGPAFYAAGKRLLIPLGLHHIYYPPFLYQFGSYIDSSGVKYFGDFSRYFHGDPTAGIFMASEFPILMFGLPGAAVAMIFVAPKHNRKKTFTIMLSAALVSFLTGITEPIEFAFIFVAPILFVFHVIAAFTSGIVTNIFNIRLGYTFSASFIDYILGYKFSGNGLLIFPIGIFYFLLYFIVFYYVIIKKDIKTLGREGTILKENKQIKSNEKAALILEALGGEKNIQNLDCCITRLRIVLKDEKKLDKTYLEKISLLDILQAGKVVQIILGTEAENIKYSIEQIIKKGMNPKEIIEYERALKLINPMEGEILPLEDVPDEVFSERLLGDGFAVKPYKNKVYSPIEGTIKFLFPSNNALSIETKEGLEILIHIGIDTVNLNGEGFKVYIKEKEKIKKGQLLVSYDKKFLDEHVKSLISPIIITNLKESSEIKIEYGYKKDKEIVAYIRNKY</sequence>
<evidence type="ECO:0000259" key="15">
    <source>
        <dbReference type="PROSITE" id="PS51103"/>
    </source>
</evidence>
<feature type="domain" description="PTS EIIA type-1" evidence="13">
    <location>
        <begin position="522"/>
        <end position="626"/>
    </location>
</feature>
<feature type="transmembrane region" description="Helical" evidence="12">
    <location>
        <begin position="72"/>
        <end position="90"/>
    </location>
</feature>
<evidence type="ECO:0000256" key="6">
    <source>
        <dbReference type="ARBA" id="ARBA00022683"/>
    </source>
</evidence>
<dbReference type="InterPro" id="IPR036878">
    <property type="entry name" value="Glu_permease_IIB"/>
</dbReference>
<dbReference type="EMBL" id="JARUIS010000005">
    <property type="protein sequence ID" value="MDS1002921.1"/>
    <property type="molecule type" value="Genomic_DNA"/>
</dbReference>
<dbReference type="InterPro" id="IPR001127">
    <property type="entry name" value="PTS_EIIA_1_perm"/>
</dbReference>
<dbReference type="Pfam" id="PF00367">
    <property type="entry name" value="PTS_EIIB"/>
    <property type="match status" value="1"/>
</dbReference>
<dbReference type="PROSITE" id="PS00371">
    <property type="entry name" value="PTS_EIIA_TYPE_1_HIS"/>
    <property type="match status" value="1"/>
</dbReference>
<dbReference type="InterPro" id="IPR050429">
    <property type="entry name" value="PTS_Glucose_EIICBA"/>
</dbReference>
<feature type="transmembrane region" description="Helical" evidence="12">
    <location>
        <begin position="48"/>
        <end position="65"/>
    </location>
</feature>
<dbReference type="NCBIfam" id="TIGR00826">
    <property type="entry name" value="EIIB_glc"/>
    <property type="match status" value="1"/>
</dbReference>
<dbReference type="Gene3D" id="3.30.1360.60">
    <property type="entry name" value="Glucose permease domain IIB"/>
    <property type="match status" value="1"/>
</dbReference>
<evidence type="ECO:0000256" key="4">
    <source>
        <dbReference type="ARBA" id="ARBA00022597"/>
    </source>
</evidence>
<dbReference type="PROSITE" id="PS51098">
    <property type="entry name" value="PTS_EIIB_TYPE_1"/>
    <property type="match status" value="1"/>
</dbReference>
<feature type="transmembrane region" description="Helical" evidence="12">
    <location>
        <begin position="166"/>
        <end position="186"/>
    </location>
</feature>
<evidence type="ECO:0000313" key="17">
    <source>
        <dbReference type="Proteomes" id="UP001182303"/>
    </source>
</evidence>
<feature type="active site" description="Phosphocysteine intermediate; for EIIB activity" evidence="11">
    <location>
        <position position="435"/>
    </location>
</feature>
<feature type="transmembrane region" description="Helical" evidence="12">
    <location>
        <begin position="293"/>
        <end position="309"/>
    </location>
</feature>
<reference evidence="16" key="1">
    <citation type="submission" date="2023-04" db="EMBL/GenBank/DDBJ databases">
        <title>Assessment of the microbiological origin of a defect in Grana Padano cheese.</title>
        <authorList>
            <person name="Zago M."/>
            <person name="Rossetti L."/>
            <person name="Bonvini B."/>
            <person name="Carminati D."/>
            <person name="Giraffa G."/>
        </authorList>
    </citation>
    <scope>NUCLEOTIDE SEQUENCE</scope>
    <source>
        <strain evidence="16">4990</strain>
    </source>
</reference>
<dbReference type="SUPFAM" id="SSF51261">
    <property type="entry name" value="Duplicated hybrid motif"/>
    <property type="match status" value="1"/>
</dbReference>